<proteinExistence type="predicted"/>
<dbReference type="HOGENOM" id="CLU_179876_1_0_6"/>
<dbReference type="AlphaFoldDB" id="A0A077NKU9"/>
<sequence>MKIINILICVVFILFSAILVGCFSTIDYEWAIGEEGINTVCDVVNAFVIDDDRVLTAPLCFVFLLPFMVTFVVKSIKGFPENKLKAISYLVTVGFSAGYWYWMFFGRFIDCPLVTH</sequence>
<evidence type="ECO:0000256" key="1">
    <source>
        <dbReference type="SAM" id="Phobius"/>
    </source>
</evidence>
<accession>A0A077NKU9</accession>
<reference evidence="2" key="1">
    <citation type="submission" date="2013-07" db="EMBL/GenBank/DDBJ databases">
        <title>Sub-species coevolution in mutualistic symbiosis.</title>
        <authorList>
            <person name="Murfin K."/>
            <person name="Klassen J."/>
            <person name="Lee M."/>
            <person name="Forst S."/>
            <person name="Stock P."/>
            <person name="Goodrich-Blair H."/>
        </authorList>
    </citation>
    <scope>NUCLEOTIDE SEQUENCE [LARGE SCALE GENOMIC DNA]</scope>
    <source>
        <strain evidence="2">Puntauvense</strain>
    </source>
</reference>
<dbReference type="PROSITE" id="PS51257">
    <property type="entry name" value="PROKAR_LIPOPROTEIN"/>
    <property type="match status" value="1"/>
</dbReference>
<organism evidence="2 3">
    <name type="scientific">Xenorhabdus bovienii str. puntauvense</name>
    <dbReference type="NCBI Taxonomy" id="1398201"/>
    <lineage>
        <taxon>Bacteria</taxon>
        <taxon>Pseudomonadati</taxon>
        <taxon>Pseudomonadota</taxon>
        <taxon>Gammaproteobacteria</taxon>
        <taxon>Enterobacterales</taxon>
        <taxon>Morganellaceae</taxon>
        <taxon>Xenorhabdus</taxon>
    </lineage>
</organism>
<dbReference type="InterPro" id="IPR022553">
    <property type="entry name" value="DUF2645"/>
</dbReference>
<dbReference type="Pfam" id="PF10840">
    <property type="entry name" value="DUF2645"/>
    <property type="match status" value="1"/>
</dbReference>
<dbReference type="EMBL" id="CBSW010000305">
    <property type="protein sequence ID" value="CDG99434.1"/>
    <property type="molecule type" value="Genomic_DNA"/>
</dbReference>
<evidence type="ECO:0000313" key="2">
    <source>
        <dbReference type="EMBL" id="CDG99434.1"/>
    </source>
</evidence>
<feature type="transmembrane region" description="Helical" evidence="1">
    <location>
        <begin position="7"/>
        <end position="26"/>
    </location>
</feature>
<comment type="caution">
    <text evidence="2">The sequence shown here is derived from an EMBL/GenBank/DDBJ whole genome shotgun (WGS) entry which is preliminary data.</text>
</comment>
<feature type="transmembrane region" description="Helical" evidence="1">
    <location>
        <begin position="55"/>
        <end position="74"/>
    </location>
</feature>
<keyword evidence="1" id="KW-0472">Membrane</keyword>
<dbReference type="RefSeq" id="WP_038214549.1">
    <property type="nucleotide sequence ID" value="NZ_CAWLWN010000088.1"/>
</dbReference>
<keyword evidence="1" id="KW-0812">Transmembrane</keyword>
<gene>
    <name evidence="2" type="ORF">XBP1_960035</name>
</gene>
<keyword evidence="1" id="KW-1133">Transmembrane helix</keyword>
<feature type="transmembrane region" description="Helical" evidence="1">
    <location>
        <begin position="86"/>
        <end position="104"/>
    </location>
</feature>
<evidence type="ECO:0000313" key="3">
    <source>
        <dbReference type="Proteomes" id="UP000028511"/>
    </source>
</evidence>
<protein>
    <submittedName>
        <fullName evidence="2">Putative Exported protein</fullName>
    </submittedName>
</protein>
<dbReference type="Proteomes" id="UP000028511">
    <property type="component" value="Unassembled WGS sequence"/>
</dbReference>
<name>A0A077NKU9_XENBV</name>